<dbReference type="AlphaFoldDB" id="A0A4Y2HF51"/>
<organism evidence="2 3">
    <name type="scientific">Araneus ventricosus</name>
    <name type="common">Orbweaver spider</name>
    <name type="synonym">Epeira ventricosa</name>
    <dbReference type="NCBI Taxonomy" id="182803"/>
    <lineage>
        <taxon>Eukaryota</taxon>
        <taxon>Metazoa</taxon>
        <taxon>Ecdysozoa</taxon>
        <taxon>Arthropoda</taxon>
        <taxon>Chelicerata</taxon>
        <taxon>Arachnida</taxon>
        <taxon>Araneae</taxon>
        <taxon>Araneomorphae</taxon>
        <taxon>Entelegynae</taxon>
        <taxon>Araneoidea</taxon>
        <taxon>Araneidae</taxon>
        <taxon>Araneus</taxon>
    </lineage>
</organism>
<evidence type="ECO:0000313" key="3">
    <source>
        <dbReference type="Proteomes" id="UP000499080"/>
    </source>
</evidence>
<evidence type="ECO:0000313" key="2">
    <source>
        <dbReference type="EMBL" id="GBM63922.1"/>
    </source>
</evidence>
<dbReference type="Proteomes" id="UP000499080">
    <property type="component" value="Unassembled WGS sequence"/>
</dbReference>
<accession>A0A4Y2HF51</accession>
<sequence>MRFYRRDEHLLRWKANVKRGDRDPRRTSGRRNRMSDPPITKRYQDLKIGCEGKEKLKTQTIEGSATSSFVIVGLSTSVDKGVVVCCVFNFNGGCLGVFTAGSFEVWFLFHILNRNWKIFTWYVRSVSWSKLC</sequence>
<feature type="region of interest" description="Disordered" evidence="1">
    <location>
        <begin position="19"/>
        <end position="39"/>
    </location>
</feature>
<keyword evidence="3" id="KW-1185">Reference proteome</keyword>
<gene>
    <name evidence="2" type="ORF">AVEN_131290_1</name>
</gene>
<comment type="caution">
    <text evidence="2">The sequence shown here is derived from an EMBL/GenBank/DDBJ whole genome shotgun (WGS) entry which is preliminary data.</text>
</comment>
<dbReference type="EMBL" id="BGPR01001899">
    <property type="protein sequence ID" value="GBM63922.1"/>
    <property type="molecule type" value="Genomic_DNA"/>
</dbReference>
<name>A0A4Y2HF51_ARAVE</name>
<reference evidence="2 3" key="1">
    <citation type="journal article" date="2019" name="Sci. Rep.">
        <title>Orb-weaving spider Araneus ventricosus genome elucidates the spidroin gene catalogue.</title>
        <authorList>
            <person name="Kono N."/>
            <person name="Nakamura H."/>
            <person name="Ohtoshi R."/>
            <person name="Moran D.A.P."/>
            <person name="Shinohara A."/>
            <person name="Yoshida Y."/>
            <person name="Fujiwara M."/>
            <person name="Mori M."/>
            <person name="Tomita M."/>
            <person name="Arakawa K."/>
        </authorList>
    </citation>
    <scope>NUCLEOTIDE SEQUENCE [LARGE SCALE GENOMIC DNA]</scope>
</reference>
<protein>
    <submittedName>
        <fullName evidence="2">Uncharacterized protein</fullName>
    </submittedName>
</protein>
<proteinExistence type="predicted"/>
<evidence type="ECO:0000256" key="1">
    <source>
        <dbReference type="SAM" id="MobiDB-lite"/>
    </source>
</evidence>